<dbReference type="AlphaFoldDB" id="A0A1H6R497"/>
<name>A0A1H6R497_9FLAO</name>
<sequence>MTLLDMLLDLVLLQLMIIIYSGDVDCHFVIKMFKACLLLDKPFFIGFREQSCLKTEQLFFYKG</sequence>
<evidence type="ECO:0000313" key="2">
    <source>
        <dbReference type="Proteomes" id="UP000183077"/>
    </source>
</evidence>
<evidence type="ECO:0000313" key="1">
    <source>
        <dbReference type="EMBL" id="SEI50641.1"/>
    </source>
</evidence>
<gene>
    <name evidence="1" type="ORF">SAMN04488018_101237</name>
</gene>
<proteinExistence type="predicted"/>
<dbReference type="Proteomes" id="UP000183077">
    <property type="component" value="Unassembled WGS sequence"/>
</dbReference>
<dbReference type="EMBL" id="FNYS01000001">
    <property type="protein sequence ID" value="SEI50641.1"/>
    <property type="molecule type" value="Genomic_DNA"/>
</dbReference>
<protein>
    <submittedName>
        <fullName evidence="1">Uncharacterized protein</fullName>
    </submittedName>
</protein>
<accession>A0A1H6R497</accession>
<reference evidence="1 2" key="1">
    <citation type="submission" date="2016-10" db="EMBL/GenBank/DDBJ databases">
        <authorList>
            <person name="de Groot N.N."/>
        </authorList>
    </citation>
    <scope>NUCLEOTIDE SEQUENCE [LARGE SCALE GENOMIC DNA]</scope>
    <source>
        <strain evidence="1 2">DSM 23048</strain>
    </source>
</reference>
<organism evidence="1 2">
    <name type="scientific">Myroides marinus</name>
    <dbReference type="NCBI Taxonomy" id="703342"/>
    <lineage>
        <taxon>Bacteria</taxon>
        <taxon>Pseudomonadati</taxon>
        <taxon>Bacteroidota</taxon>
        <taxon>Flavobacteriia</taxon>
        <taxon>Flavobacteriales</taxon>
        <taxon>Flavobacteriaceae</taxon>
        <taxon>Myroides</taxon>
    </lineage>
</organism>